<proteinExistence type="predicted"/>
<evidence type="ECO:0000256" key="2">
    <source>
        <dbReference type="SAM" id="MobiDB-lite"/>
    </source>
</evidence>
<keyword evidence="1" id="KW-0175">Coiled coil</keyword>
<gene>
    <name evidence="3" type="ORF">CTOB1V02_LOCUS7288</name>
</gene>
<organism evidence="3">
    <name type="scientific">Cyprideis torosa</name>
    <dbReference type="NCBI Taxonomy" id="163714"/>
    <lineage>
        <taxon>Eukaryota</taxon>
        <taxon>Metazoa</taxon>
        <taxon>Ecdysozoa</taxon>
        <taxon>Arthropoda</taxon>
        <taxon>Crustacea</taxon>
        <taxon>Oligostraca</taxon>
        <taxon>Ostracoda</taxon>
        <taxon>Podocopa</taxon>
        <taxon>Podocopida</taxon>
        <taxon>Cytherocopina</taxon>
        <taxon>Cytheroidea</taxon>
        <taxon>Cytherideidae</taxon>
        <taxon>Cyprideis</taxon>
    </lineage>
</organism>
<dbReference type="AlphaFoldDB" id="A0A7R8ZRW8"/>
<dbReference type="SUPFAM" id="SSF57959">
    <property type="entry name" value="Leucine zipper domain"/>
    <property type="match status" value="1"/>
</dbReference>
<protein>
    <submittedName>
        <fullName evidence="3">Uncharacterized protein</fullName>
    </submittedName>
</protein>
<dbReference type="Pfam" id="PF07716">
    <property type="entry name" value="bZIP_2"/>
    <property type="match status" value="1"/>
</dbReference>
<feature type="compositionally biased region" description="Polar residues" evidence="2">
    <location>
        <begin position="93"/>
        <end position="104"/>
    </location>
</feature>
<dbReference type="PROSITE" id="PS00036">
    <property type="entry name" value="BZIP_BASIC"/>
    <property type="match status" value="1"/>
</dbReference>
<evidence type="ECO:0000313" key="3">
    <source>
        <dbReference type="EMBL" id="CAD7229418.1"/>
    </source>
</evidence>
<name>A0A7R8ZRW8_9CRUS</name>
<dbReference type="EMBL" id="OB662051">
    <property type="protein sequence ID" value="CAD7229418.1"/>
    <property type="molecule type" value="Genomic_DNA"/>
</dbReference>
<dbReference type="GO" id="GO:0003700">
    <property type="term" value="F:DNA-binding transcription factor activity"/>
    <property type="evidence" value="ECO:0007669"/>
    <property type="project" value="InterPro"/>
</dbReference>
<dbReference type="InterPro" id="IPR046347">
    <property type="entry name" value="bZIP_sf"/>
</dbReference>
<reference evidence="3" key="1">
    <citation type="submission" date="2020-11" db="EMBL/GenBank/DDBJ databases">
        <authorList>
            <person name="Tran Van P."/>
        </authorList>
    </citation>
    <scope>NUCLEOTIDE SEQUENCE</scope>
</reference>
<dbReference type="InterPro" id="IPR004827">
    <property type="entry name" value="bZIP"/>
</dbReference>
<accession>A0A7R8ZRW8</accession>
<feature type="compositionally biased region" description="Acidic residues" evidence="2">
    <location>
        <begin position="301"/>
        <end position="310"/>
    </location>
</feature>
<evidence type="ECO:0000256" key="1">
    <source>
        <dbReference type="SAM" id="Coils"/>
    </source>
</evidence>
<feature type="region of interest" description="Disordered" evidence="2">
    <location>
        <begin position="299"/>
        <end position="351"/>
    </location>
</feature>
<feature type="region of interest" description="Disordered" evidence="2">
    <location>
        <begin position="93"/>
        <end position="124"/>
    </location>
</feature>
<feature type="coiled-coil region" evidence="1">
    <location>
        <begin position="372"/>
        <end position="399"/>
    </location>
</feature>
<feature type="compositionally biased region" description="Low complexity" evidence="2">
    <location>
        <begin position="318"/>
        <end position="351"/>
    </location>
</feature>
<sequence>MPQVEMMPMEFVFLSTEPQPAPETSVKLMNQETIASEIPCHVENSAMIQIVDVSKLAFSATVLGPESASVIDSFVRNPVSDSLVRNQECPVSNSFVSDQLSPSQLMMEDSNSPNTPSRPTSTVSSDPVYAFLRQPDSDVLPSYGLKLETSTVDDELPEIESMQNMDFGENIASPSIDLWGAYSWNGDAIPGSFQLQPASSSIESTLPIFTASLLPEPQMQVTTEEIVTDDDPLEPLVAPSDLIPTWEDLEDVDQILQKLETEGTSSAPVTYQELTTVDTSVNVFSEGRDALNGTLSSLKQEEEEVAETEGSEYAPQTPSCSSWTADPSSTSSTTPPSSRSRSRRAPFPAAVSEAERMAIARKRNNEASRRSRLKKKEGLLKLEQELKELKASVEMKTRHANVKRQILTELQRLILLTAKK</sequence>
<dbReference type="Gene3D" id="1.20.5.170">
    <property type="match status" value="1"/>
</dbReference>
<feature type="compositionally biased region" description="Low complexity" evidence="2">
    <location>
        <begin position="109"/>
        <end position="124"/>
    </location>
</feature>